<dbReference type="PANTHER" id="PTHR42915:SF1">
    <property type="entry name" value="PEPTIDOGLYCAN BETA-N-ACETYLMURAMIDASE NAMZ"/>
    <property type="match status" value="1"/>
</dbReference>
<dbReference type="InterPro" id="IPR008302">
    <property type="entry name" value="NamZ"/>
</dbReference>
<dbReference type="Gene3D" id="3.90.1150.140">
    <property type="match status" value="1"/>
</dbReference>
<comment type="caution">
    <text evidence="3">The sequence shown here is derived from an EMBL/GenBank/DDBJ whole genome shotgun (WGS) entry which is preliminary data.</text>
</comment>
<feature type="domain" description="Peptidoglycan beta-N-acetylmuramidase NamZ N-terminal" evidence="1">
    <location>
        <begin position="46"/>
        <end position="244"/>
    </location>
</feature>
<evidence type="ECO:0000313" key="4">
    <source>
        <dbReference type="Proteomes" id="UP000075359"/>
    </source>
</evidence>
<name>A0A151CI22_9BACT</name>
<dbReference type="OrthoDB" id="5705574at2"/>
<gene>
    <name evidence="3" type="ORF">AS592_11845</name>
</gene>
<dbReference type="RefSeq" id="WP_067329084.1">
    <property type="nucleotide sequence ID" value="NZ_LNKT01000003.1"/>
</dbReference>
<dbReference type="Pfam" id="PF20732">
    <property type="entry name" value="NamZ_C"/>
    <property type="match status" value="1"/>
</dbReference>
<dbReference type="PANTHER" id="PTHR42915">
    <property type="entry name" value="HYPOTHETICAL 460 KDA PROTEIN IN FEUA-SIGW INTERGENIC REGION [PRECURSOR]"/>
    <property type="match status" value="1"/>
</dbReference>
<reference evidence="3 4" key="1">
    <citation type="submission" date="2015-11" db="EMBL/GenBank/DDBJ databases">
        <title>Draft genome of Sulfurovum riftiae 1812E, a member of the Epsilonproteobacteria isolated from the tube of the deep-sea hydrothermal vent tubewom Riftia pachyptila.</title>
        <authorList>
            <person name="Vetriani C."/>
            <person name="Giovannelli D."/>
        </authorList>
    </citation>
    <scope>NUCLEOTIDE SEQUENCE [LARGE SCALE GENOMIC DNA]</scope>
    <source>
        <strain evidence="3 4">1812E</strain>
    </source>
</reference>
<dbReference type="Pfam" id="PF07075">
    <property type="entry name" value="NamZ_N"/>
    <property type="match status" value="1"/>
</dbReference>
<organism evidence="3 4">
    <name type="scientific">Sulfurovum riftiae</name>
    <dbReference type="NCBI Taxonomy" id="1630136"/>
    <lineage>
        <taxon>Bacteria</taxon>
        <taxon>Pseudomonadati</taxon>
        <taxon>Campylobacterota</taxon>
        <taxon>Epsilonproteobacteria</taxon>
        <taxon>Campylobacterales</taxon>
        <taxon>Sulfurovaceae</taxon>
        <taxon>Sulfurovum</taxon>
    </lineage>
</organism>
<evidence type="ECO:0008006" key="5">
    <source>
        <dbReference type="Google" id="ProtNLM"/>
    </source>
</evidence>
<dbReference type="Proteomes" id="UP000075359">
    <property type="component" value="Unassembled WGS sequence"/>
</dbReference>
<feature type="domain" description="Peptidoglycan beta-N-acetylmuramidase NamZ C-terminal" evidence="2">
    <location>
        <begin position="248"/>
        <end position="392"/>
    </location>
</feature>
<proteinExistence type="predicted"/>
<evidence type="ECO:0000259" key="2">
    <source>
        <dbReference type="Pfam" id="PF20732"/>
    </source>
</evidence>
<accession>A0A151CI22</accession>
<dbReference type="STRING" id="1630136.AS592_11845"/>
<protein>
    <recommendedName>
        <fullName evidence="5">DUF1343 domain-containing protein</fullName>
    </recommendedName>
</protein>
<dbReference type="AlphaFoldDB" id="A0A151CI22"/>
<sequence>MRMNIVGFLIKVFLFLLFSTVLVAGKITLAADRPEIYLPLLDGKHVALVVNQSSLVGKKHLVDYLLKHGIKVKKIFAPEHGFRGNADAGAHVKNSRDRKTGLPIISLYGKHKKPTKNDLKGIDMIVFDIQDVGVRFYTYLSTLHYVMEAAAEQYIPVMVLDRPNPNGHYVDGPVLQRKYRSFVGLDPVPVVYGMTIGEYARMLNGEGWLKHGVKTDLRVIPLAGYTYRSRYSLPVKPSPNLPNDRAVMLYPSLAFFEGTAISAGRGTGKPFQLYGAPKYMRKKFSFVPQSRPGAKYPKYKGKRCYGVDLSRIDMQKYRSRGKLYLGYLRDAYRHYADKKHFFPNGGKFFDRLAGTDRLRHQIISGVPEADIRKSWEKDLVEFRKIRERYLLYP</sequence>
<dbReference type="Gene3D" id="3.40.50.12170">
    <property type="entry name" value="Uncharacterised protein PF07075, DUF1343"/>
    <property type="match status" value="1"/>
</dbReference>
<dbReference type="EMBL" id="LNKT01000003">
    <property type="protein sequence ID" value="KYJ87185.1"/>
    <property type="molecule type" value="Genomic_DNA"/>
</dbReference>
<keyword evidence="4" id="KW-1185">Reference proteome</keyword>
<evidence type="ECO:0000259" key="1">
    <source>
        <dbReference type="Pfam" id="PF07075"/>
    </source>
</evidence>
<evidence type="ECO:0000313" key="3">
    <source>
        <dbReference type="EMBL" id="KYJ87185.1"/>
    </source>
</evidence>
<dbReference type="InterPro" id="IPR048502">
    <property type="entry name" value="NamZ_N"/>
</dbReference>
<dbReference type="PIRSF" id="PIRSF016719">
    <property type="entry name" value="UCP016719"/>
    <property type="match status" value="1"/>
</dbReference>
<dbReference type="InterPro" id="IPR048503">
    <property type="entry name" value="NamZ_C"/>
</dbReference>
<dbReference type="GO" id="GO:0033922">
    <property type="term" value="F:peptidoglycan beta-N-acetylmuramidase activity"/>
    <property type="evidence" value="ECO:0007669"/>
    <property type="project" value="InterPro"/>
</dbReference>